<sequence>MIGIKEVFSVQKFLFNSNETKSISFRIAHLKKLKEVIQTNELALMKAIHEDFGKSSIETYITELSIIYKEIDYFIKYIKQLSKPKKVSTSLVNFPSRGYIIPEPLGVTLVIGAWNYPYQLSLVPAIAAIAAGNTAIVKPSELPKQTSAVLADLINSHFPKELIYVVEGGIDETTDLLALPFDKIFFTGSTAVGKIVYAAAAKNLTPVTLELGGKSPTFVLKDCDIVLTAKRLVWAKLLNAGQTCVAPDYVLVESSIKEALVTQLKFEMDKYPKSSSEQVDHYLKIINMNHFDRLAKFLGSPKVCYGGKVDRDQRFISPTLLDEVNWDDEIMQEEIFGPILPILSFDQLEEAIYHVKLHSKPLACYVYGKDKQKTNRILKEVSFGGGAVNDSLMHLTEHSLPFGGVGASGMGSYHGKSGFETFSHFKSVLSKSFWFESPLKYPPYSEGIMKLLKRFL</sequence>
<dbReference type="GO" id="GO:0006081">
    <property type="term" value="P:aldehyde metabolic process"/>
    <property type="evidence" value="ECO:0007669"/>
    <property type="project" value="InterPro"/>
</dbReference>
<feature type="active site" evidence="5">
    <location>
        <position position="244"/>
    </location>
</feature>
<keyword evidence="10" id="KW-1185">Reference proteome</keyword>
<dbReference type="FunFam" id="3.40.309.10:FF:000003">
    <property type="entry name" value="Aldehyde dehydrogenase"/>
    <property type="match status" value="1"/>
</dbReference>
<comment type="similarity">
    <text evidence="1 4 7">Belongs to the aldehyde dehydrogenase family.</text>
</comment>
<evidence type="ECO:0000256" key="5">
    <source>
        <dbReference type="PIRSR" id="PIRSR036492-1"/>
    </source>
</evidence>
<dbReference type="GO" id="GO:0004029">
    <property type="term" value="F:aldehyde dehydrogenase (NAD+) activity"/>
    <property type="evidence" value="ECO:0007669"/>
    <property type="project" value="TreeGrafter"/>
</dbReference>
<dbReference type="CDD" id="cd07136">
    <property type="entry name" value="ALDH_YwdH-P39616"/>
    <property type="match status" value="1"/>
</dbReference>
<dbReference type="PROSITE" id="PS00687">
    <property type="entry name" value="ALDEHYDE_DEHYDR_GLU"/>
    <property type="match status" value="1"/>
</dbReference>
<dbReference type="GO" id="GO:0005737">
    <property type="term" value="C:cytoplasm"/>
    <property type="evidence" value="ECO:0007669"/>
    <property type="project" value="TreeGrafter"/>
</dbReference>
<reference evidence="9 10" key="1">
    <citation type="journal article" date="2006" name="Int. J. Syst. Evol. Microbiol.">
        <title>Myroides pelagicus sp. nov., isolated from seawater in Thailand.</title>
        <authorList>
            <person name="Yoon J."/>
            <person name="Maneerat S."/>
            <person name="Kawai F."/>
            <person name="Yokota A."/>
        </authorList>
    </citation>
    <scope>NUCLEOTIDE SEQUENCE [LARGE SCALE GENOMIC DNA]</scope>
    <source>
        <strain evidence="9 10">SM1T</strain>
    </source>
</reference>
<evidence type="ECO:0000256" key="3">
    <source>
        <dbReference type="ARBA" id="ARBA00023027"/>
    </source>
</evidence>
<dbReference type="InterPro" id="IPR016160">
    <property type="entry name" value="Ald_DH_CS_CYS"/>
</dbReference>
<comment type="caution">
    <text evidence="9">The sequence shown here is derived from an EMBL/GenBank/DDBJ whole genome shotgun (WGS) entry which is preliminary data.</text>
</comment>
<evidence type="ECO:0000313" key="9">
    <source>
        <dbReference type="EMBL" id="MTH29772.1"/>
    </source>
</evidence>
<dbReference type="InterPro" id="IPR016161">
    <property type="entry name" value="Ald_DH/histidinol_DH"/>
</dbReference>
<dbReference type="InterPro" id="IPR016163">
    <property type="entry name" value="Ald_DH_C"/>
</dbReference>
<feature type="active site" evidence="5 6">
    <location>
        <position position="210"/>
    </location>
</feature>
<dbReference type="SUPFAM" id="SSF53720">
    <property type="entry name" value="ALDH-like"/>
    <property type="match status" value="1"/>
</dbReference>
<dbReference type="PIRSF" id="PIRSF036492">
    <property type="entry name" value="ALDH"/>
    <property type="match status" value="1"/>
</dbReference>
<dbReference type="RefSeq" id="WP_155035768.1">
    <property type="nucleotide sequence ID" value="NZ_JAYMMG010000004.1"/>
</dbReference>
<evidence type="ECO:0000256" key="2">
    <source>
        <dbReference type="ARBA" id="ARBA00023002"/>
    </source>
</evidence>
<dbReference type="FunFam" id="3.40.605.10:FF:000004">
    <property type="entry name" value="Aldehyde dehydrogenase"/>
    <property type="match status" value="1"/>
</dbReference>
<dbReference type="Gene3D" id="3.40.309.10">
    <property type="entry name" value="Aldehyde Dehydrogenase, Chain A, domain 2"/>
    <property type="match status" value="1"/>
</dbReference>
<dbReference type="AlphaFoldDB" id="A0A7K1GLK5"/>
<dbReference type="InterPro" id="IPR012394">
    <property type="entry name" value="Aldehyde_DH_NAD(P)"/>
</dbReference>
<feature type="domain" description="Aldehyde dehydrogenase" evidence="8">
    <location>
        <begin position="21"/>
        <end position="428"/>
    </location>
</feature>
<evidence type="ECO:0000256" key="6">
    <source>
        <dbReference type="PROSITE-ProRule" id="PRU10007"/>
    </source>
</evidence>
<dbReference type="InterPro" id="IPR015590">
    <property type="entry name" value="Aldehyde_DH_dom"/>
</dbReference>
<evidence type="ECO:0000313" key="10">
    <source>
        <dbReference type="Proteomes" id="UP000488936"/>
    </source>
</evidence>
<dbReference type="InterPro" id="IPR016162">
    <property type="entry name" value="Ald_DH_N"/>
</dbReference>
<dbReference type="Proteomes" id="UP000488936">
    <property type="component" value="Unassembled WGS sequence"/>
</dbReference>
<name>A0A7K1GLK5_9FLAO</name>
<dbReference type="PANTHER" id="PTHR43570">
    <property type="entry name" value="ALDEHYDE DEHYDROGENASE"/>
    <property type="match status" value="1"/>
</dbReference>
<evidence type="ECO:0000256" key="4">
    <source>
        <dbReference type="PIRNR" id="PIRNR036492"/>
    </source>
</evidence>
<gene>
    <name evidence="9" type="ORF">GJV77_07555</name>
</gene>
<dbReference type="EMBL" id="WMJY01000014">
    <property type="protein sequence ID" value="MTH29772.1"/>
    <property type="molecule type" value="Genomic_DNA"/>
</dbReference>
<dbReference type="PANTHER" id="PTHR43570:SF16">
    <property type="entry name" value="ALDEHYDE DEHYDROGENASE TYPE III, ISOFORM Q"/>
    <property type="match status" value="1"/>
</dbReference>
<proteinExistence type="inferred from homology"/>
<keyword evidence="3" id="KW-0520">NAD</keyword>
<dbReference type="PROSITE" id="PS00070">
    <property type="entry name" value="ALDEHYDE_DEHYDR_CYS"/>
    <property type="match status" value="1"/>
</dbReference>
<evidence type="ECO:0000259" key="8">
    <source>
        <dbReference type="Pfam" id="PF00171"/>
    </source>
</evidence>
<protein>
    <recommendedName>
        <fullName evidence="4">Aldehyde dehydrogenase</fullName>
    </recommendedName>
</protein>
<dbReference type="Pfam" id="PF00171">
    <property type="entry name" value="Aldedh"/>
    <property type="match status" value="1"/>
</dbReference>
<accession>A0A7K1GLK5</accession>
<organism evidence="9 10">
    <name type="scientific">Myroides pelagicus</name>
    <dbReference type="NCBI Taxonomy" id="270914"/>
    <lineage>
        <taxon>Bacteria</taxon>
        <taxon>Pseudomonadati</taxon>
        <taxon>Bacteroidota</taxon>
        <taxon>Flavobacteriia</taxon>
        <taxon>Flavobacteriales</taxon>
        <taxon>Flavobacteriaceae</taxon>
        <taxon>Myroides</taxon>
    </lineage>
</organism>
<keyword evidence="2 4" id="KW-0560">Oxidoreductase</keyword>
<evidence type="ECO:0000256" key="7">
    <source>
        <dbReference type="RuleBase" id="RU003345"/>
    </source>
</evidence>
<evidence type="ECO:0000256" key="1">
    <source>
        <dbReference type="ARBA" id="ARBA00009986"/>
    </source>
</evidence>
<dbReference type="Gene3D" id="3.40.605.10">
    <property type="entry name" value="Aldehyde Dehydrogenase, Chain A, domain 1"/>
    <property type="match status" value="1"/>
</dbReference>
<dbReference type="InterPro" id="IPR029510">
    <property type="entry name" value="Ald_DH_CS_GLU"/>
</dbReference>
<dbReference type="OrthoDB" id="9762913at2"/>